<dbReference type="PANTHER" id="PTHR47618">
    <property type="entry name" value="BIFUNCTIONAL OLIGORIBONUCLEASE AND PAP PHOSPHATASE NRNA"/>
    <property type="match status" value="1"/>
</dbReference>
<reference evidence="4" key="1">
    <citation type="submission" date="2017-04" db="EMBL/GenBank/DDBJ databases">
        <authorList>
            <person name="Varghese N."/>
            <person name="Submissions S."/>
        </authorList>
    </citation>
    <scope>NUCLEOTIDE SEQUENCE [LARGE SCALE GENOMIC DNA]</scope>
    <source>
        <strain evidence="4">USBA 82</strain>
    </source>
</reference>
<dbReference type="Gene3D" id="3.10.310.30">
    <property type="match status" value="1"/>
</dbReference>
<dbReference type="Pfam" id="PF02272">
    <property type="entry name" value="DHHA1"/>
    <property type="match status" value="1"/>
</dbReference>
<dbReference type="GO" id="GO:0003676">
    <property type="term" value="F:nucleic acid binding"/>
    <property type="evidence" value="ECO:0007669"/>
    <property type="project" value="InterPro"/>
</dbReference>
<evidence type="ECO:0000259" key="1">
    <source>
        <dbReference type="Pfam" id="PF01368"/>
    </source>
</evidence>
<proteinExistence type="predicted"/>
<dbReference type="InterPro" id="IPR051319">
    <property type="entry name" value="Oligoribo/pAp-PDE_c-di-AMP_PDE"/>
</dbReference>
<dbReference type="SUPFAM" id="SSF64182">
    <property type="entry name" value="DHH phosphoesterases"/>
    <property type="match status" value="1"/>
</dbReference>
<evidence type="ECO:0000313" key="4">
    <source>
        <dbReference type="Proteomes" id="UP000193355"/>
    </source>
</evidence>
<feature type="domain" description="DDH" evidence="1">
    <location>
        <begin position="20"/>
        <end position="159"/>
    </location>
</feature>
<dbReference type="EMBL" id="FXBB01000001">
    <property type="protein sequence ID" value="SMG09430.1"/>
    <property type="molecule type" value="Genomic_DNA"/>
</dbReference>
<organism evidence="3 4">
    <name type="scientific">Dethiosulfovibrio salsuginis</name>
    <dbReference type="NCBI Taxonomy" id="561720"/>
    <lineage>
        <taxon>Bacteria</taxon>
        <taxon>Thermotogati</taxon>
        <taxon>Synergistota</taxon>
        <taxon>Synergistia</taxon>
        <taxon>Synergistales</taxon>
        <taxon>Dethiosulfovibrionaceae</taxon>
        <taxon>Dethiosulfovibrio</taxon>
    </lineage>
</organism>
<dbReference type="RefSeq" id="WP_085543407.1">
    <property type="nucleotide sequence ID" value="NZ_FXBB01000001.1"/>
</dbReference>
<evidence type="ECO:0000259" key="2">
    <source>
        <dbReference type="Pfam" id="PF02272"/>
    </source>
</evidence>
<dbReference type="InterPro" id="IPR003156">
    <property type="entry name" value="DHHA1_dom"/>
</dbReference>
<dbReference type="Proteomes" id="UP000193355">
    <property type="component" value="Unassembled WGS sequence"/>
</dbReference>
<dbReference type="AlphaFoldDB" id="A0A1X7I5C2"/>
<feature type="domain" description="DHHA1" evidence="2">
    <location>
        <begin position="221"/>
        <end position="309"/>
    </location>
</feature>
<sequence>MKRNSSESLKKLLLSKKKWIVISHVKPDGDTLGSASALVQMGISLGKDVLWWGRDPFPERYSFLPFSSLYSEKSSIVKEDFFDDPLLISVDVSSVERGIKGMDLGELAVIDHHGDNPCFGSANWVDGSVSSVGEMIYDLFHLMEITLTKEIAESIYVAIVTDTGNLSFSNVTSHTVKAIASLIDCGVEPHIILEKLYNRDTPERLRLWGRSFERLKWDRGICYSYLLEKDFVDTGTDQDDTESLINSFMRIRDTEVALLFVEDKGEIKVSLRSKGQVSVQQIAHLWGGGGHICASGCRVKGNIDEVISDVVKSIPLL</sequence>
<accession>A0A1X7I5C2</accession>
<dbReference type="STRING" id="561720.SAMN06275492_101118"/>
<name>A0A1X7I5C2_9BACT</name>
<dbReference type="Gene3D" id="3.90.1640.10">
    <property type="entry name" value="inorganic pyrophosphatase (n-terminal core)"/>
    <property type="match status" value="1"/>
</dbReference>
<gene>
    <name evidence="3" type="ORF">SAMN06275492_101118</name>
</gene>
<dbReference type="PANTHER" id="PTHR47618:SF1">
    <property type="entry name" value="BIFUNCTIONAL OLIGORIBONUCLEASE AND PAP PHOSPHATASE NRNA"/>
    <property type="match status" value="1"/>
</dbReference>
<dbReference type="InterPro" id="IPR001667">
    <property type="entry name" value="DDH_dom"/>
</dbReference>
<protein>
    <submittedName>
        <fullName evidence="3">Phosphoesterase RecJ domain-containing protein</fullName>
    </submittedName>
</protein>
<keyword evidence="4" id="KW-1185">Reference proteome</keyword>
<evidence type="ECO:0000313" key="3">
    <source>
        <dbReference type="EMBL" id="SMG09430.1"/>
    </source>
</evidence>
<dbReference type="InterPro" id="IPR038763">
    <property type="entry name" value="DHH_sf"/>
</dbReference>
<dbReference type="Pfam" id="PF01368">
    <property type="entry name" value="DHH"/>
    <property type="match status" value="1"/>
</dbReference>